<dbReference type="Pfam" id="PF04965">
    <property type="entry name" value="GPW_gp25"/>
    <property type="match status" value="1"/>
</dbReference>
<evidence type="ECO:0000313" key="4">
    <source>
        <dbReference type="Proteomes" id="UP000198217"/>
    </source>
</evidence>
<proteinExistence type="predicted"/>
<gene>
    <name evidence="3" type="ORF">GA0070609_2616</name>
</gene>
<feature type="domain" description="IraD/Gp25-like" evidence="2">
    <location>
        <begin position="31"/>
        <end position="119"/>
    </location>
</feature>
<dbReference type="SUPFAM" id="SSF160719">
    <property type="entry name" value="gpW/gp25-like"/>
    <property type="match status" value="1"/>
</dbReference>
<keyword evidence="4" id="KW-1185">Reference proteome</keyword>
<dbReference type="Gene3D" id="3.10.450.40">
    <property type="match status" value="1"/>
</dbReference>
<reference evidence="3 4" key="1">
    <citation type="submission" date="2016-06" db="EMBL/GenBank/DDBJ databases">
        <authorList>
            <person name="Kjaerup R.B."/>
            <person name="Dalgaard T.S."/>
            <person name="Juul-Madsen H.R."/>
        </authorList>
    </citation>
    <scope>NUCLEOTIDE SEQUENCE [LARGE SCALE GENOMIC DNA]</scope>
    <source>
        <strain evidence="3 4">DSM 43904</strain>
    </source>
</reference>
<dbReference type="Proteomes" id="UP000198217">
    <property type="component" value="Chromosome I"/>
</dbReference>
<dbReference type="InterPro" id="IPR007048">
    <property type="entry name" value="IraD/Gp25-like"/>
</dbReference>
<evidence type="ECO:0000313" key="3">
    <source>
        <dbReference type="EMBL" id="SCG52064.1"/>
    </source>
</evidence>
<name>A0A1C5I1E8_9ACTN</name>
<sequence length="163" mass="17328">MRAFRFVGAGFDAGRTGGLALTAAGGLAMTEGDETVRQALFLLLSTTPGERLMRPGYGSRLHRLVFAPNDDTTAGLAIHYVRQAIARWEPRVEVVDVDAGPDPDDPWRLVIRLDYRIRASLAPGQLVFSVDLLPADEPADVAPPGTARPADRPGAPSAEGAPS</sequence>
<organism evidence="3 4">
    <name type="scientific">Micromonospora echinaurantiaca</name>
    <dbReference type="NCBI Taxonomy" id="47857"/>
    <lineage>
        <taxon>Bacteria</taxon>
        <taxon>Bacillati</taxon>
        <taxon>Actinomycetota</taxon>
        <taxon>Actinomycetes</taxon>
        <taxon>Micromonosporales</taxon>
        <taxon>Micromonosporaceae</taxon>
        <taxon>Micromonospora</taxon>
    </lineage>
</organism>
<evidence type="ECO:0000259" key="2">
    <source>
        <dbReference type="Pfam" id="PF04965"/>
    </source>
</evidence>
<dbReference type="RefSeq" id="WP_231928673.1">
    <property type="nucleotide sequence ID" value="NZ_LT607750.1"/>
</dbReference>
<dbReference type="AlphaFoldDB" id="A0A1C5I1E8"/>
<feature type="region of interest" description="Disordered" evidence="1">
    <location>
        <begin position="138"/>
        <end position="163"/>
    </location>
</feature>
<evidence type="ECO:0000256" key="1">
    <source>
        <dbReference type="SAM" id="MobiDB-lite"/>
    </source>
</evidence>
<accession>A0A1C5I1E8</accession>
<protein>
    <recommendedName>
        <fullName evidence="2">IraD/Gp25-like domain-containing protein</fullName>
    </recommendedName>
</protein>
<dbReference type="EMBL" id="LT607750">
    <property type="protein sequence ID" value="SCG52064.1"/>
    <property type="molecule type" value="Genomic_DNA"/>
</dbReference>